<dbReference type="EMBL" id="RBKT01000001">
    <property type="protein sequence ID" value="RKR91130.1"/>
    <property type="molecule type" value="Genomic_DNA"/>
</dbReference>
<protein>
    <recommendedName>
        <fullName evidence="3">HEAT repeat protein</fullName>
    </recommendedName>
</protein>
<sequence length="400" mass="42729">MSRSTDPVDWSTLEHAYGTAEDTPEQLRALADADQDVRHEAFGELLHSLVHQGTRYQASAHAVPALLDLVTDPEARDRDFIALLVAWIAIGSDEGQLPDGIRIDRIRSQAEGGAEVLARGRYNRTHAELHAVDAYAALTAWEAVRDGLRSLRPLLRDEDPGLRTVVAYTLGWFPADAAPDEAAASLAALAELVTGAESDEGTVAVAVVAAGLIGADGSARLATAALDDERALVRWGAAIALARLHGPAADPRVAAELTHWAGGGTRANHEIPYLEGDVAGYATLALRQLGPEWAQAAFAANLSRLPQVDAMEALTVAGEAFRYAFPHGPLPAGVPFDHLDEPARRLVRVLADAPASWQYEGVEFGNFSSLVGEYGLPDTQSLLHRYVYGDRTHGDAPTRA</sequence>
<dbReference type="Proteomes" id="UP000277671">
    <property type="component" value="Unassembled WGS sequence"/>
</dbReference>
<evidence type="ECO:0000313" key="2">
    <source>
        <dbReference type="Proteomes" id="UP000277671"/>
    </source>
</evidence>
<dbReference type="RefSeq" id="WP_121159278.1">
    <property type="nucleotide sequence ID" value="NZ_RBKT01000001.1"/>
</dbReference>
<dbReference type="InterPro" id="IPR011989">
    <property type="entry name" value="ARM-like"/>
</dbReference>
<reference evidence="1 2" key="1">
    <citation type="submission" date="2018-10" db="EMBL/GenBank/DDBJ databases">
        <title>Sequencing the genomes of 1000 actinobacteria strains.</title>
        <authorList>
            <person name="Klenk H.-P."/>
        </authorList>
    </citation>
    <scope>NUCLEOTIDE SEQUENCE [LARGE SCALE GENOMIC DNA]</scope>
    <source>
        <strain evidence="1 2">DSM 45175</strain>
    </source>
</reference>
<dbReference type="Gene3D" id="1.25.10.10">
    <property type="entry name" value="Leucine-rich Repeat Variant"/>
    <property type="match status" value="1"/>
</dbReference>
<gene>
    <name evidence="1" type="ORF">BDK92_5521</name>
</gene>
<comment type="caution">
    <text evidence="1">The sequence shown here is derived from an EMBL/GenBank/DDBJ whole genome shotgun (WGS) entry which is preliminary data.</text>
</comment>
<dbReference type="InterPro" id="IPR016024">
    <property type="entry name" value="ARM-type_fold"/>
</dbReference>
<dbReference type="SUPFAM" id="SSF48371">
    <property type="entry name" value="ARM repeat"/>
    <property type="match status" value="1"/>
</dbReference>
<evidence type="ECO:0000313" key="1">
    <source>
        <dbReference type="EMBL" id="RKR91130.1"/>
    </source>
</evidence>
<name>A0A495JQ61_9ACTN</name>
<proteinExistence type="predicted"/>
<dbReference type="OrthoDB" id="292843at2"/>
<evidence type="ECO:0008006" key="3">
    <source>
        <dbReference type="Google" id="ProtNLM"/>
    </source>
</evidence>
<organism evidence="1 2">
    <name type="scientific">Micromonospora pisi</name>
    <dbReference type="NCBI Taxonomy" id="589240"/>
    <lineage>
        <taxon>Bacteria</taxon>
        <taxon>Bacillati</taxon>
        <taxon>Actinomycetota</taxon>
        <taxon>Actinomycetes</taxon>
        <taxon>Micromonosporales</taxon>
        <taxon>Micromonosporaceae</taxon>
        <taxon>Micromonospora</taxon>
    </lineage>
</organism>
<dbReference type="AlphaFoldDB" id="A0A495JQ61"/>
<keyword evidence="2" id="KW-1185">Reference proteome</keyword>
<accession>A0A495JQ61</accession>